<dbReference type="InterPro" id="IPR035919">
    <property type="entry name" value="EAL_sf"/>
</dbReference>
<dbReference type="InterPro" id="IPR052155">
    <property type="entry name" value="Biofilm_reg_signaling"/>
</dbReference>
<evidence type="ECO:0000313" key="6">
    <source>
        <dbReference type="EMBL" id="SFN19033.1"/>
    </source>
</evidence>
<dbReference type="InterPro" id="IPR001610">
    <property type="entry name" value="PAC"/>
</dbReference>
<dbReference type="GO" id="GO:0071732">
    <property type="term" value="P:cellular response to nitric oxide"/>
    <property type="evidence" value="ECO:0007669"/>
    <property type="project" value="UniProtKB-ARBA"/>
</dbReference>
<dbReference type="SMART" id="SM00091">
    <property type="entry name" value="PAS"/>
    <property type="match status" value="3"/>
</dbReference>
<evidence type="ECO:0000259" key="3">
    <source>
        <dbReference type="PROSITE" id="PS50113"/>
    </source>
</evidence>
<dbReference type="InterPro" id="IPR000014">
    <property type="entry name" value="PAS"/>
</dbReference>
<dbReference type="SUPFAM" id="SSF55073">
    <property type="entry name" value="Nucleotide cyclase"/>
    <property type="match status" value="1"/>
</dbReference>
<dbReference type="InterPro" id="IPR001633">
    <property type="entry name" value="EAL_dom"/>
</dbReference>
<protein>
    <submittedName>
        <fullName evidence="6">PAS domain S-box-containing protein/diguanylate cyclase (GGDEF) domain-containing protein</fullName>
    </submittedName>
</protein>
<dbReference type="InterPro" id="IPR029787">
    <property type="entry name" value="Nucleotide_cyclase"/>
</dbReference>
<evidence type="ECO:0000256" key="1">
    <source>
        <dbReference type="ARBA" id="ARBA00051114"/>
    </source>
</evidence>
<accession>A0A1I4X0P9</accession>
<dbReference type="AlphaFoldDB" id="A0A1I4X0P9"/>
<dbReference type="SMART" id="SM00267">
    <property type="entry name" value="GGDEF"/>
    <property type="match status" value="1"/>
</dbReference>
<dbReference type="PROSITE" id="PS50887">
    <property type="entry name" value="GGDEF"/>
    <property type="match status" value="1"/>
</dbReference>
<evidence type="ECO:0000259" key="5">
    <source>
        <dbReference type="PROSITE" id="PS50887"/>
    </source>
</evidence>
<dbReference type="Pfam" id="PF13426">
    <property type="entry name" value="PAS_9"/>
    <property type="match status" value="3"/>
</dbReference>
<dbReference type="NCBIfam" id="TIGR00254">
    <property type="entry name" value="GGDEF"/>
    <property type="match status" value="1"/>
</dbReference>
<dbReference type="Proteomes" id="UP000242869">
    <property type="component" value="Unassembled WGS sequence"/>
</dbReference>
<dbReference type="PANTHER" id="PTHR44757:SF2">
    <property type="entry name" value="BIOFILM ARCHITECTURE MAINTENANCE PROTEIN MBAA"/>
    <property type="match status" value="1"/>
</dbReference>
<feature type="domain" description="PAS" evidence="2">
    <location>
        <begin position="186"/>
        <end position="237"/>
    </location>
</feature>
<dbReference type="STRING" id="83765.SAMN05660284_00821"/>
<dbReference type="NCBIfam" id="TIGR00229">
    <property type="entry name" value="sensory_box"/>
    <property type="match status" value="2"/>
</dbReference>
<organism evidence="6 7">
    <name type="scientific">Formivibrio citricus</name>
    <dbReference type="NCBI Taxonomy" id="83765"/>
    <lineage>
        <taxon>Bacteria</taxon>
        <taxon>Pseudomonadati</taxon>
        <taxon>Pseudomonadota</taxon>
        <taxon>Betaproteobacteria</taxon>
        <taxon>Neisseriales</taxon>
        <taxon>Chitinibacteraceae</taxon>
        <taxon>Formivibrio</taxon>
    </lineage>
</organism>
<dbReference type="PANTHER" id="PTHR44757">
    <property type="entry name" value="DIGUANYLATE CYCLASE DGCP"/>
    <property type="match status" value="1"/>
</dbReference>
<dbReference type="CDD" id="cd00130">
    <property type="entry name" value="PAS"/>
    <property type="match status" value="3"/>
</dbReference>
<dbReference type="Gene3D" id="3.20.20.450">
    <property type="entry name" value="EAL domain"/>
    <property type="match status" value="1"/>
</dbReference>
<feature type="domain" description="PAC" evidence="3">
    <location>
        <begin position="360"/>
        <end position="412"/>
    </location>
</feature>
<dbReference type="SUPFAM" id="SSF141868">
    <property type="entry name" value="EAL domain-like"/>
    <property type="match status" value="1"/>
</dbReference>
<keyword evidence="7" id="KW-1185">Reference proteome</keyword>
<dbReference type="Gene3D" id="3.30.450.20">
    <property type="entry name" value="PAS domain"/>
    <property type="match status" value="3"/>
</dbReference>
<feature type="domain" description="PAS" evidence="2">
    <location>
        <begin position="285"/>
        <end position="333"/>
    </location>
</feature>
<feature type="domain" description="GGDEF" evidence="5">
    <location>
        <begin position="444"/>
        <end position="582"/>
    </location>
</feature>
<dbReference type="InterPro" id="IPR043128">
    <property type="entry name" value="Rev_trsase/Diguanyl_cyclase"/>
</dbReference>
<comment type="catalytic activity">
    <reaction evidence="1">
        <text>3',3'-c-di-GMP + H2O = 5'-phosphoguanylyl(3'-&gt;5')guanosine + H(+)</text>
        <dbReference type="Rhea" id="RHEA:24902"/>
        <dbReference type="ChEBI" id="CHEBI:15377"/>
        <dbReference type="ChEBI" id="CHEBI:15378"/>
        <dbReference type="ChEBI" id="CHEBI:58754"/>
        <dbReference type="ChEBI" id="CHEBI:58805"/>
        <dbReference type="EC" id="3.1.4.52"/>
    </reaction>
    <physiologicalReaction direction="left-to-right" evidence="1">
        <dbReference type="Rhea" id="RHEA:24903"/>
    </physiologicalReaction>
</comment>
<dbReference type="InterPro" id="IPR000700">
    <property type="entry name" value="PAS-assoc_C"/>
</dbReference>
<dbReference type="FunFam" id="3.30.70.270:FF:000001">
    <property type="entry name" value="Diguanylate cyclase domain protein"/>
    <property type="match status" value="1"/>
</dbReference>
<reference evidence="7" key="1">
    <citation type="submission" date="2016-10" db="EMBL/GenBank/DDBJ databases">
        <authorList>
            <person name="Varghese N."/>
            <person name="Submissions S."/>
        </authorList>
    </citation>
    <scope>NUCLEOTIDE SEQUENCE [LARGE SCALE GENOMIC DNA]</scope>
    <source>
        <strain evidence="7">DSM 6150</strain>
    </source>
</reference>
<dbReference type="RefSeq" id="WP_177187767.1">
    <property type="nucleotide sequence ID" value="NZ_FOVE01000004.1"/>
</dbReference>
<dbReference type="PROSITE" id="PS50883">
    <property type="entry name" value="EAL"/>
    <property type="match status" value="1"/>
</dbReference>
<dbReference type="SUPFAM" id="SSF55785">
    <property type="entry name" value="PYP-like sensor domain (PAS domain)"/>
    <property type="match status" value="3"/>
</dbReference>
<dbReference type="PROSITE" id="PS50112">
    <property type="entry name" value="PAS"/>
    <property type="match status" value="2"/>
</dbReference>
<feature type="domain" description="PAC" evidence="3">
    <location>
        <begin position="241"/>
        <end position="291"/>
    </location>
</feature>
<evidence type="ECO:0000259" key="4">
    <source>
        <dbReference type="PROSITE" id="PS50883"/>
    </source>
</evidence>
<dbReference type="CDD" id="cd01948">
    <property type="entry name" value="EAL"/>
    <property type="match status" value="1"/>
</dbReference>
<dbReference type="PROSITE" id="PS50113">
    <property type="entry name" value="PAC"/>
    <property type="match status" value="2"/>
</dbReference>
<dbReference type="SMART" id="SM00086">
    <property type="entry name" value="PAC"/>
    <property type="match status" value="2"/>
</dbReference>
<dbReference type="Pfam" id="PF00990">
    <property type="entry name" value="GGDEF"/>
    <property type="match status" value="1"/>
</dbReference>
<dbReference type="Gene3D" id="3.30.70.270">
    <property type="match status" value="1"/>
</dbReference>
<dbReference type="SMART" id="SM00052">
    <property type="entry name" value="EAL"/>
    <property type="match status" value="1"/>
</dbReference>
<proteinExistence type="predicted"/>
<dbReference type="InterPro" id="IPR000160">
    <property type="entry name" value="GGDEF_dom"/>
</dbReference>
<dbReference type="CDD" id="cd01949">
    <property type="entry name" value="GGDEF"/>
    <property type="match status" value="1"/>
</dbReference>
<feature type="domain" description="EAL" evidence="4">
    <location>
        <begin position="591"/>
        <end position="845"/>
    </location>
</feature>
<dbReference type="EMBL" id="FOVE01000004">
    <property type="protein sequence ID" value="SFN19033.1"/>
    <property type="molecule type" value="Genomic_DNA"/>
</dbReference>
<evidence type="ECO:0000313" key="7">
    <source>
        <dbReference type="Proteomes" id="UP000242869"/>
    </source>
</evidence>
<dbReference type="InterPro" id="IPR035965">
    <property type="entry name" value="PAS-like_dom_sf"/>
</dbReference>
<dbReference type="Pfam" id="PF00563">
    <property type="entry name" value="EAL"/>
    <property type="match status" value="1"/>
</dbReference>
<dbReference type="GO" id="GO:0071111">
    <property type="term" value="F:cyclic-guanylate-specific phosphodiesterase activity"/>
    <property type="evidence" value="ECO:0007669"/>
    <property type="project" value="UniProtKB-EC"/>
</dbReference>
<dbReference type="FunFam" id="3.20.20.450:FF:000001">
    <property type="entry name" value="Cyclic di-GMP phosphodiesterase yahA"/>
    <property type="match status" value="1"/>
</dbReference>
<name>A0A1I4X0P9_9NEIS</name>
<evidence type="ECO:0000259" key="2">
    <source>
        <dbReference type="PROSITE" id="PS50112"/>
    </source>
</evidence>
<gene>
    <name evidence="6" type="ORF">SAMN05660284_00821</name>
</gene>
<sequence length="847" mass="94251">MRAEVAERISILDRHQRSLDDMRQRLSDANQRLTRSGAVSSAVFLSMTTSGVITEIDADGSCLFGSSPDPLLGQRFLSCIIPDEREYWQRVLEATREGSGVQSGELSLQQADGSIIDVRFDAIHANDLTQGPFVRVALSEISEIKQIAKDLNSLYRSDVALQHVSTDGWLRGVIEQSLAGIYLIQDGRFAYANQGFADIFGYESASAIVGKLSVGEFVVPEDRDKVAENIRRRMAGEVPEMRYSFTGLRKGGERIEVEVHGRRMEFNGKPAVIGVIIDITERKRAEQQLRIAAAAFEAQEGILVTDTDENILRINEACQQITGYAAAEMVGETPGMLKSGRHDAAFYRSMWESILATGSWRGEIWNKRKNGEIYPEWLTITAVKNAEGVVTHYVATFLDISERKAAESRIEYLAFYDQLTRLPNRRLLLDRLQRAMAVSSRRGTEGALLVIDLDDFRGLNDTFGHDQGDTLLQLVAERLKACVREGDTVARLGGDEFVMMLEGLSSVPEEAAEQSKIIAETILETLNQPYLLANREHHSTSSIGVTLFSDQKNNIDELLKRADLAMYKAKQAGRNTLCFFDPDLQASVARRMSLEADMRAGLRKNQFFAVYQPQVNHEQQVFAVEALIRWNHPARGIVSPGEFIPVAESSGLILALGQWMLREACRQLVEWQRVPELAHLTVAVNVSARQFHHPDFVEQVLLALDETGADPKKLKLELTESLLLDDVEAVIGRMTALKAHGVSFSLDDFGTGYSSLAYLKKLPLDQLKIDQSFVREVVSAANDAAITHAIIGMAKSLGLSVIAEGVEEEAQRAYLAKQGCHAFQGYLFGRPVRAEELREVFATFFTD</sequence>